<proteinExistence type="predicted"/>
<accession>A0A699QJF3</accession>
<dbReference type="SUPFAM" id="SSF56672">
    <property type="entry name" value="DNA/RNA polymerases"/>
    <property type="match status" value="1"/>
</dbReference>
<keyword evidence="2" id="KW-0808">Transferase</keyword>
<keyword evidence="2" id="KW-0548">Nucleotidyltransferase</keyword>
<evidence type="ECO:0000259" key="1">
    <source>
        <dbReference type="Pfam" id="PF17919"/>
    </source>
</evidence>
<sequence>MTHLLEKNTPFVFFEDYIQAFQTLKKKLTEAPILIAPNCDLPFELMCDVSDFAIGAVLGQRHEKHFKPIHYASKTMNDAETNYTTTEKEMFAVLDTKGAENLAADHLSRLENPYENMLGPKEINETFPLETLSMVTFRGDSSASWFADFANYHAGNFIVKGMTSR</sequence>
<reference evidence="2" key="1">
    <citation type="journal article" date="2019" name="Sci. Rep.">
        <title>Draft genome of Tanacetum cinerariifolium, the natural source of mosquito coil.</title>
        <authorList>
            <person name="Yamashiro T."/>
            <person name="Shiraishi A."/>
            <person name="Satake H."/>
            <person name="Nakayama K."/>
        </authorList>
    </citation>
    <scope>NUCLEOTIDE SEQUENCE</scope>
</reference>
<keyword evidence="2" id="KW-0695">RNA-directed DNA polymerase</keyword>
<gene>
    <name evidence="2" type="ORF">Tci_838113</name>
</gene>
<dbReference type="PANTHER" id="PTHR34072:SF44">
    <property type="entry name" value="RNA-DIRECTED DNA POLYMERASE"/>
    <property type="match status" value="1"/>
</dbReference>
<evidence type="ECO:0000313" key="2">
    <source>
        <dbReference type="EMBL" id="GFC66143.1"/>
    </source>
</evidence>
<dbReference type="PANTHER" id="PTHR34072">
    <property type="entry name" value="ENZYMATIC POLYPROTEIN-RELATED"/>
    <property type="match status" value="1"/>
</dbReference>
<comment type="caution">
    <text evidence="2">The sequence shown here is derived from an EMBL/GenBank/DDBJ whole genome shotgun (WGS) entry which is preliminary data.</text>
</comment>
<dbReference type="Gene3D" id="3.10.20.370">
    <property type="match status" value="1"/>
</dbReference>
<dbReference type="AlphaFoldDB" id="A0A699QJF3"/>
<feature type="domain" description="Reverse transcriptase/retrotransposon-derived protein RNase H-like" evidence="1">
    <location>
        <begin position="16"/>
        <end position="94"/>
    </location>
</feature>
<protein>
    <submittedName>
        <fullName evidence="2">Reverse transcriptase domain-containing protein</fullName>
    </submittedName>
</protein>
<dbReference type="Pfam" id="PF17919">
    <property type="entry name" value="RT_RNaseH_2"/>
    <property type="match status" value="1"/>
</dbReference>
<dbReference type="GO" id="GO:0003964">
    <property type="term" value="F:RNA-directed DNA polymerase activity"/>
    <property type="evidence" value="ECO:0007669"/>
    <property type="project" value="UniProtKB-KW"/>
</dbReference>
<organism evidence="2">
    <name type="scientific">Tanacetum cinerariifolium</name>
    <name type="common">Dalmatian daisy</name>
    <name type="synonym">Chrysanthemum cinerariifolium</name>
    <dbReference type="NCBI Taxonomy" id="118510"/>
    <lineage>
        <taxon>Eukaryota</taxon>
        <taxon>Viridiplantae</taxon>
        <taxon>Streptophyta</taxon>
        <taxon>Embryophyta</taxon>
        <taxon>Tracheophyta</taxon>
        <taxon>Spermatophyta</taxon>
        <taxon>Magnoliopsida</taxon>
        <taxon>eudicotyledons</taxon>
        <taxon>Gunneridae</taxon>
        <taxon>Pentapetalae</taxon>
        <taxon>asterids</taxon>
        <taxon>campanulids</taxon>
        <taxon>Asterales</taxon>
        <taxon>Asteraceae</taxon>
        <taxon>Asteroideae</taxon>
        <taxon>Anthemideae</taxon>
        <taxon>Anthemidinae</taxon>
        <taxon>Tanacetum</taxon>
    </lineage>
</organism>
<dbReference type="EMBL" id="BKCJ011009795">
    <property type="protein sequence ID" value="GFC66143.1"/>
    <property type="molecule type" value="Genomic_DNA"/>
</dbReference>
<name>A0A699QJF3_TANCI</name>
<dbReference type="InterPro" id="IPR041577">
    <property type="entry name" value="RT_RNaseH_2"/>
</dbReference>
<dbReference type="InterPro" id="IPR043502">
    <property type="entry name" value="DNA/RNA_pol_sf"/>
</dbReference>